<gene>
    <name evidence="2" type="ORF">AX774_g7843</name>
</gene>
<keyword evidence="3" id="KW-1185">Reference proteome</keyword>
<sequence>MDTDEDDVGMVKKNMFNETNSYLDSDFFFEKSAVKSRTTPTNKKKLYHHYNYTVPEKVGREHNRCDMRNQNHISKSSKGSKLDSLLQMTGQRLLLKNKKYKDAVRDNLETQNNKCSQIPHSVDKYVDKSDGDYEDEEEEEDDDNDYNYKYAQTQRLFGIKTPVTSKSTKHISGYQEQLQAKNTIIVNRDNNTKLPHAFLASVEDNAGYISLSEVDSDDSMAVQDYTRYNSNLATINSKNTHVKKTQLVLQNNNIKMRNGKDGKVDKGGDADSKINTVGSCEVSGSDIGSSDSSGSDSSESDIIIDDEEDANINMDENNPQNNAIQYPASKINAGGSDNSNAESVRIQTAESRNSKGRAFSFNNSSSSSDNGIKTRVDVESAVILPGVQNKPTPICGSEEGSTLSVKNNTEGQEDFAELLPLPPVKNVDFSKQTESKGKGAQNIGKTNTFSNGANLEAVGIHNSNATQALQDTKYQAEFISSEKAASTESDISIPETKSGDSASKVKLKGILKNKTEKLEGSEIDEPKQNIDSLKKIDPVRSRVRFGGTASTQPSQNNHEPHAVIYPNYTAHQIQNLKYAVASENYPIVINPNTQNNTAMYQQRIMSFVGNDGFKAMPNQRDSYFEHQLSSGQPKYLYHPTTRIHRASAYPVFVNDVNQANSIGCSYPENYGYLENRGINVHKKSENNTLQAAAYYNYNGIVLPIYPNIENKDMYYSGVGANMNASSMDRSIMPNNGNPGNIYPNVVQFRNPVHLGHQTSKKVVSHNQFQNLVFVQQDRRHSVHQNALTYHASTNTAAFPQKIPNERHFINKYAAAKGHGGKSKITL</sequence>
<feature type="compositionally biased region" description="Low complexity" evidence="1">
    <location>
        <begin position="359"/>
        <end position="368"/>
    </location>
</feature>
<evidence type="ECO:0000313" key="2">
    <source>
        <dbReference type="EMBL" id="OMH78759.1"/>
    </source>
</evidence>
<protein>
    <submittedName>
        <fullName evidence="2">Uncharacterized protein</fullName>
    </submittedName>
</protein>
<feature type="compositionally biased region" description="Acidic residues" evidence="1">
    <location>
        <begin position="132"/>
        <end position="144"/>
    </location>
</feature>
<comment type="caution">
    <text evidence="2">The sequence shown here is derived from an EMBL/GenBank/DDBJ whole genome shotgun (WGS) entry which is preliminary data.</text>
</comment>
<proteinExistence type="predicted"/>
<accession>A0A1R1PCV7</accession>
<feature type="region of interest" description="Disordered" evidence="1">
    <location>
        <begin position="111"/>
        <end position="144"/>
    </location>
</feature>
<feature type="region of interest" description="Disordered" evidence="1">
    <location>
        <begin position="258"/>
        <end position="300"/>
    </location>
</feature>
<evidence type="ECO:0000256" key="1">
    <source>
        <dbReference type="SAM" id="MobiDB-lite"/>
    </source>
</evidence>
<feature type="compositionally biased region" description="Basic and acidic residues" evidence="1">
    <location>
        <begin position="121"/>
        <end position="131"/>
    </location>
</feature>
<feature type="compositionally biased region" description="Polar residues" evidence="1">
    <location>
        <begin position="314"/>
        <end position="324"/>
    </location>
</feature>
<feature type="compositionally biased region" description="Low complexity" evidence="1">
    <location>
        <begin position="283"/>
        <end position="297"/>
    </location>
</feature>
<dbReference type="EMBL" id="LSSK01001811">
    <property type="protein sequence ID" value="OMH78759.1"/>
    <property type="molecule type" value="Genomic_DNA"/>
</dbReference>
<name>A0A1R1PCV7_ZANCU</name>
<organism evidence="2 3">
    <name type="scientific">Zancudomyces culisetae</name>
    <name type="common">Gut fungus</name>
    <name type="synonym">Smittium culisetae</name>
    <dbReference type="NCBI Taxonomy" id="1213189"/>
    <lineage>
        <taxon>Eukaryota</taxon>
        <taxon>Fungi</taxon>
        <taxon>Fungi incertae sedis</taxon>
        <taxon>Zoopagomycota</taxon>
        <taxon>Kickxellomycotina</taxon>
        <taxon>Harpellomycetes</taxon>
        <taxon>Harpellales</taxon>
        <taxon>Legeriomycetaceae</taxon>
        <taxon>Zancudomyces</taxon>
    </lineage>
</organism>
<evidence type="ECO:0000313" key="3">
    <source>
        <dbReference type="Proteomes" id="UP000188320"/>
    </source>
</evidence>
<feature type="compositionally biased region" description="Polar residues" evidence="1">
    <location>
        <begin position="335"/>
        <end position="351"/>
    </location>
</feature>
<feature type="compositionally biased region" description="Basic and acidic residues" evidence="1">
    <location>
        <begin position="258"/>
        <end position="272"/>
    </location>
</feature>
<dbReference type="AlphaFoldDB" id="A0A1R1PCV7"/>
<feature type="region of interest" description="Disordered" evidence="1">
    <location>
        <begin position="312"/>
        <end position="371"/>
    </location>
</feature>
<reference evidence="3" key="1">
    <citation type="submission" date="2017-01" db="EMBL/GenBank/DDBJ databases">
        <authorList>
            <person name="Wang Y."/>
            <person name="White M."/>
            <person name="Kvist S."/>
            <person name="Moncalvo J.-M."/>
        </authorList>
    </citation>
    <scope>NUCLEOTIDE SEQUENCE [LARGE SCALE GENOMIC DNA]</scope>
    <source>
        <strain evidence="3">COL-18-3</strain>
    </source>
</reference>
<dbReference type="Proteomes" id="UP000188320">
    <property type="component" value="Unassembled WGS sequence"/>
</dbReference>